<evidence type="ECO:0008006" key="4">
    <source>
        <dbReference type="Google" id="ProtNLM"/>
    </source>
</evidence>
<accession>A0A0D2L712</accession>
<dbReference type="Proteomes" id="UP000054270">
    <property type="component" value="Unassembled WGS sequence"/>
</dbReference>
<feature type="region of interest" description="Disordered" evidence="1">
    <location>
        <begin position="1"/>
        <end position="88"/>
    </location>
</feature>
<proteinExistence type="predicted"/>
<dbReference type="AlphaFoldDB" id="A0A0D2L712"/>
<feature type="region of interest" description="Disordered" evidence="1">
    <location>
        <begin position="598"/>
        <end position="640"/>
    </location>
</feature>
<evidence type="ECO:0000256" key="1">
    <source>
        <dbReference type="SAM" id="MobiDB-lite"/>
    </source>
</evidence>
<feature type="compositionally biased region" description="Basic and acidic residues" evidence="1">
    <location>
        <begin position="109"/>
        <end position="118"/>
    </location>
</feature>
<organism evidence="2 3">
    <name type="scientific">Hypholoma sublateritium (strain FD-334 SS-4)</name>
    <dbReference type="NCBI Taxonomy" id="945553"/>
    <lineage>
        <taxon>Eukaryota</taxon>
        <taxon>Fungi</taxon>
        <taxon>Dikarya</taxon>
        <taxon>Basidiomycota</taxon>
        <taxon>Agaricomycotina</taxon>
        <taxon>Agaricomycetes</taxon>
        <taxon>Agaricomycetidae</taxon>
        <taxon>Agaricales</taxon>
        <taxon>Agaricineae</taxon>
        <taxon>Strophariaceae</taxon>
        <taxon>Hypholoma</taxon>
    </lineage>
</organism>
<dbReference type="EMBL" id="KN817547">
    <property type="protein sequence ID" value="KJA22837.1"/>
    <property type="molecule type" value="Genomic_DNA"/>
</dbReference>
<dbReference type="PANTHER" id="PTHR48125:SF12">
    <property type="entry name" value="AT HOOK TRANSCRIPTION FACTOR FAMILY-RELATED"/>
    <property type="match status" value="1"/>
</dbReference>
<feature type="compositionally biased region" description="Low complexity" evidence="1">
    <location>
        <begin position="628"/>
        <end position="637"/>
    </location>
</feature>
<feature type="compositionally biased region" description="Pro residues" evidence="1">
    <location>
        <begin position="1"/>
        <end position="23"/>
    </location>
</feature>
<dbReference type="STRING" id="945553.A0A0D2L712"/>
<protein>
    <recommendedName>
        <fullName evidence="4">Transcription factor domain-containing protein</fullName>
    </recommendedName>
</protein>
<dbReference type="PANTHER" id="PTHR48125">
    <property type="entry name" value="LP07818P1"/>
    <property type="match status" value="1"/>
</dbReference>
<dbReference type="OrthoDB" id="3204217at2759"/>
<gene>
    <name evidence="2" type="ORF">HYPSUDRAFT_66802</name>
</gene>
<reference evidence="3" key="1">
    <citation type="submission" date="2014-04" db="EMBL/GenBank/DDBJ databases">
        <title>Evolutionary Origins and Diversification of the Mycorrhizal Mutualists.</title>
        <authorList>
            <consortium name="DOE Joint Genome Institute"/>
            <consortium name="Mycorrhizal Genomics Consortium"/>
            <person name="Kohler A."/>
            <person name="Kuo A."/>
            <person name="Nagy L.G."/>
            <person name="Floudas D."/>
            <person name="Copeland A."/>
            <person name="Barry K.W."/>
            <person name="Cichocki N."/>
            <person name="Veneault-Fourrey C."/>
            <person name="LaButti K."/>
            <person name="Lindquist E.A."/>
            <person name="Lipzen A."/>
            <person name="Lundell T."/>
            <person name="Morin E."/>
            <person name="Murat C."/>
            <person name="Riley R."/>
            <person name="Ohm R."/>
            <person name="Sun H."/>
            <person name="Tunlid A."/>
            <person name="Henrissat B."/>
            <person name="Grigoriev I.V."/>
            <person name="Hibbett D.S."/>
            <person name="Martin F."/>
        </authorList>
    </citation>
    <scope>NUCLEOTIDE SEQUENCE [LARGE SCALE GENOMIC DNA]</scope>
    <source>
        <strain evidence="3">FD-334 SS-4</strain>
    </source>
</reference>
<sequence>MPPRTCCAPSPPPASTPPPPPRPRGLWRARATPAPPPASHAPHKFHTNPLFHLHHDDDGICTDDSDASSTASARKRRRLASDTPPTSDEEVLYWDYSRKCSPHPERLDKWVTRSKRMDTTSTAGPGAHPAPPPAAPTSCDLEDWEDLKELFAKAAEIYENEPPQDAMPLLRGVIHECHRFMRMYYDPSVVYAPPPPPDAARRPVQTPPDQRVVRDWLADRPPLYPPPRPEPELVAKAKARLGAEEDRKKCKCKDLPTAFYTILGTTLFFFGNLIDQDAALAAPGEAPRPTPYWLAAIDVFEIGENLPIRTSGRGCPGAPEDWRMAIIWGRTLVCLTHEALAREKDAGPAAAGTPDEPAWPPDSPFALIGERRLPRTGRMSLANTTPEEMMLIAKDQFSRGIFHMPHPLHHARRLAQAGPPQPRALPAVFTCTPPLTAYSASAPPPTAPAATDTEPDAPPPGLLPGETFSRAKELFTIASEVLDVAERFPAPSARAGLAAFADGLLGQMKLEANTERAGTYAPWAGAGAIVLARGRASLVVGAAKAEEIEGRIEAGDAGVWGCDEAVDGREALGVAVVYLEKAREALIAKQEEERAARGEAIVVERADDEDGDDEDMGGDSDEEEGEEGAVAPRGGAETTVEEVGTMLAEALLTLANLTEDVREREVLYARAQREGGDAIVLDEWDEEDGMEV</sequence>
<dbReference type="OMA" id="VHECHRF"/>
<keyword evidence="3" id="KW-1185">Reference proteome</keyword>
<name>A0A0D2L712_HYPSF</name>
<evidence type="ECO:0000313" key="3">
    <source>
        <dbReference type="Proteomes" id="UP000054270"/>
    </source>
</evidence>
<evidence type="ECO:0000313" key="2">
    <source>
        <dbReference type="EMBL" id="KJA22837.1"/>
    </source>
</evidence>
<feature type="region of interest" description="Disordered" evidence="1">
    <location>
        <begin position="439"/>
        <end position="465"/>
    </location>
</feature>
<feature type="compositionally biased region" description="Acidic residues" evidence="1">
    <location>
        <begin position="606"/>
        <end position="627"/>
    </location>
</feature>
<feature type="region of interest" description="Disordered" evidence="1">
    <location>
        <begin position="109"/>
        <end position="137"/>
    </location>
</feature>